<dbReference type="EMBL" id="BONY01000015">
    <property type="protein sequence ID" value="GIH04875.1"/>
    <property type="molecule type" value="Genomic_DNA"/>
</dbReference>
<dbReference type="SMART" id="SM00822">
    <property type="entry name" value="PKS_KR"/>
    <property type="match status" value="1"/>
</dbReference>
<proteinExistence type="inferred from homology"/>
<dbReference type="RefSeq" id="WP_203908751.1">
    <property type="nucleotide sequence ID" value="NZ_BONY01000015.1"/>
</dbReference>
<dbReference type="CDD" id="cd05233">
    <property type="entry name" value="SDR_c"/>
    <property type="match status" value="1"/>
</dbReference>
<evidence type="ECO:0000256" key="1">
    <source>
        <dbReference type="ARBA" id="ARBA00006484"/>
    </source>
</evidence>
<protein>
    <submittedName>
        <fullName evidence="4">Short-chain dehydrogenase</fullName>
    </submittedName>
</protein>
<reference evidence="4" key="1">
    <citation type="submission" date="2021-01" db="EMBL/GenBank/DDBJ databases">
        <title>Whole genome shotgun sequence of Rhizocola hellebori NBRC 109834.</title>
        <authorList>
            <person name="Komaki H."/>
            <person name="Tamura T."/>
        </authorList>
    </citation>
    <scope>NUCLEOTIDE SEQUENCE</scope>
    <source>
        <strain evidence="4">NBRC 109834</strain>
    </source>
</reference>
<dbReference type="InterPro" id="IPR057326">
    <property type="entry name" value="KR_dom"/>
</dbReference>
<gene>
    <name evidence="4" type="ORF">Rhe02_29420</name>
</gene>
<dbReference type="PRINTS" id="PR00081">
    <property type="entry name" value="GDHRDH"/>
</dbReference>
<dbReference type="InterPro" id="IPR002347">
    <property type="entry name" value="SDR_fam"/>
</dbReference>
<keyword evidence="2" id="KW-0560">Oxidoreductase</keyword>
<dbReference type="AlphaFoldDB" id="A0A8J3Q6S2"/>
<evidence type="ECO:0000259" key="3">
    <source>
        <dbReference type="SMART" id="SM00822"/>
    </source>
</evidence>
<comment type="similarity">
    <text evidence="1">Belongs to the short-chain dehydrogenases/reductases (SDR) family.</text>
</comment>
<dbReference type="Proteomes" id="UP000612899">
    <property type="component" value="Unassembled WGS sequence"/>
</dbReference>
<name>A0A8J3Q6S2_9ACTN</name>
<dbReference type="Gene3D" id="3.40.50.720">
    <property type="entry name" value="NAD(P)-binding Rossmann-like Domain"/>
    <property type="match status" value="1"/>
</dbReference>
<sequence>MADSVLIVGGTSGIGRELATHYADRGCNVVLTSRDAGRAAKAAEEIGGAVQGIALDLSQPHDIAANLAGVGPVDFLVLAAIDRDANTVTDYSITDALHLVTLKLVGYTEVVHALTDRLTGMGSVLLFGGMARVRPYPGSTTVSSINAGVLGMVRTLSVELAPIRVNSIHPGIVGDSPFWVGKTLDAVVANTLTGKLTTMAEVVGASVFLLENGSANGVDLILDGGWR</sequence>
<dbReference type="InterPro" id="IPR051122">
    <property type="entry name" value="SDR_DHRS6-like"/>
</dbReference>
<accession>A0A8J3Q6S2</accession>
<dbReference type="PANTHER" id="PTHR43477">
    <property type="entry name" value="DIHYDROANTICAPSIN 7-DEHYDROGENASE"/>
    <property type="match status" value="1"/>
</dbReference>
<evidence type="ECO:0000313" key="5">
    <source>
        <dbReference type="Proteomes" id="UP000612899"/>
    </source>
</evidence>
<dbReference type="GO" id="GO:0016491">
    <property type="term" value="F:oxidoreductase activity"/>
    <property type="evidence" value="ECO:0007669"/>
    <property type="project" value="UniProtKB-KW"/>
</dbReference>
<keyword evidence="5" id="KW-1185">Reference proteome</keyword>
<dbReference type="Pfam" id="PF13561">
    <property type="entry name" value="adh_short_C2"/>
    <property type="match status" value="1"/>
</dbReference>
<feature type="domain" description="Ketoreductase" evidence="3">
    <location>
        <begin position="3"/>
        <end position="152"/>
    </location>
</feature>
<organism evidence="4 5">
    <name type="scientific">Rhizocola hellebori</name>
    <dbReference type="NCBI Taxonomy" id="1392758"/>
    <lineage>
        <taxon>Bacteria</taxon>
        <taxon>Bacillati</taxon>
        <taxon>Actinomycetota</taxon>
        <taxon>Actinomycetes</taxon>
        <taxon>Micromonosporales</taxon>
        <taxon>Micromonosporaceae</taxon>
        <taxon>Rhizocola</taxon>
    </lineage>
</organism>
<comment type="caution">
    <text evidence="4">The sequence shown here is derived from an EMBL/GenBank/DDBJ whole genome shotgun (WGS) entry which is preliminary data.</text>
</comment>
<dbReference type="SUPFAM" id="SSF51735">
    <property type="entry name" value="NAD(P)-binding Rossmann-fold domains"/>
    <property type="match status" value="1"/>
</dbReference>
<dbReference type="PANTHER" id="PTHR43477:SF1">
    <property type="entry name" value="DIHYDROANTICAPSIN 7-DEHYDROGENASE"/>
    <property type="match status" value="1"/>
</dbReference>
<dbReference type="InterPro" id="IPR036291">
    <property type="entry name" value="NAD(P)-bd_dom_sf"/>
</dbReference>
<evidence type="ECO:0000256" key="2">
    <source>
        <dbReference type="ARBA" id="ARBA00023002"/>
    </source>
</evidence>
<evidence type="ECO:0000313" key="4">
    <source>
        <dbReference type="EMBL" id="GIH04875.1"/>
    </source>
</evidence>